<dbReference type="RefSeq" id="WP_235702934.1">
    <property type="nucleotide sequence ID" value="NZ_JAKGBZ010000003.1"/>
</dbReference>
<proteinExistence type="predicted"/>
<dbReference type="InterPro" id="IPR007709">
    <property type="entry name" value="N-FG_amidohydro"/>
</dbReference>
<evidence type="ECO:0000313" key="3">
    <source>
        <dbReference type="Proteomes" id="UP001521209"/>
    </source>
</evidence>
<name>A0ABS9DTU4_9PROT</name>
<accession>A0ABS9DTU4</accession>
<protein>
    <submittedName>
        <fullName evidence="2">N-formylglutamate amidohydrolase</fullName>
    </submittedName>
</protein>
<dbReference type="EMBL" id="JAKGBZ010000003">
    <property type="protein sequence ID" value="MCF3945590.1"/>
    <property type="molecule type" value="Genomic_DNA"/>
</dbReference>
<comment type="caution">
    <text evidence="2">The sequence shown here is derived from an EMBL/GenBank/DDBJ whole genome shotgun (WGS) entry which is preliminary data.</text>
</comment>
<dbReference type="SUPFAM" id="SSF53187">
    <property type="entry name" value="Zn-dependent exopeptidases"/>
    <property type="match status" value="1"/>
</dbReference>
<dbReference type="Pfam" id="PF05013">
    <property type="entry name" value="FGase"/>
    <property type="match status" value="1"/>
</dbReference>
<gene>
    <name evidence="2" type="ORF">L2A60_02680</name>
</gene>
<organism evidence="2 3">
    <name type="scientific">Acidiphilium iwatense</name>
    <dbReference type="NCBI Taxonomy" id="768198"/>
    <lineage>
        <taxon>Bacteria</taxon>
        <taxon>Pseudomonadati</taxon>
        <taxon>Pseudomonadota</taxon>
        <taxon>Alphaproteobacteria</taxon>
        <taxon>Acetobacterales</taxon>
        <taxon>Acidocellaceae</taxon>
        <taxon>Acidiphilium</taxon>
    </lineage>
</organism>
<feature type="region of interest" description="Disordered" evidence="1">
    <location>
        <begin position="190"/>
        <end position="210"/>
    </location>
</feature>
<reference evidence="2 3" key="1">
    <citation type="submission" date="2022-01" db="EMBL/GenBank/DDBJ databases">
        <authorList>
            <person name="Won M."/>
            <person name="Kim S.-J."/>
            <person name="Kwon S.-W."/>
        </authorList>
    </citation>
    <scope>NUCLEOTIDE SEQUENCE [LARGE SCALE GENOMIC DNA]</scope>
    <source>
        <strain evidence="2 3">KCTC 23505</strain>
    </source>
</reference>
<dbReference type="Proteomes" id="UP001521209">
    <property type="component" value="Unassembled WGS sequence"/>
</dbReference>
<sequence>MDVSASGLPEIAAARDAPDVAPCAFTLLRPPRQSAPVVVASPHSGRDYDAGFLAASRLDALALRKSEDSFVDDLCAAAPEHGVPLLAARFPRAFCDVNREAWELDPAMFEDSLPDHVNSASARVVAGLGTIARVVASGEPIYRRKLCFAEARARIETCWLPYHAALAALIAETRAAFGACLLLDVHSMPSQSGPSQSGPGPGPSRGGRGPDIVLGDAHGAACARPVVHFVEAALRGEGFVVRRNDPYAGGYVTRHYGRPRERVHVLQIEIAKQLYMDERTVAPNGGFAEVRACLGRMIGLVADTAARLV</sequence>
<dbReference type="Gene3D" id="3.40.630.40">
    <property type="entry name" value="Zn-dependent exopeptidases"/>
    <property type="match status" value="1"/>
</dbReference>
<keyword evidence="3" id="KW-1185">Reference proteome</keyword>
<evidence type="ECO:0000256" key="1">
    <source>
        <dbReference type="SAM" id="MobiDB-lite"/>
    </source>
</evidence>
<evidence type="ECO:0000313" key="2">
    <source>
        <dbReference type="EMBL" id="MCF3945590.1"/>
    </source>
</evidence>